<organism evidence="3 4">
    <name type="scientific">Volvox reticuliferus</name>
    <dbReference type="NCBI Taxonomy" id="1737510"/>
    <lineage>
        <taxon>Eukaryota</taxon>
        <taxon>Viridiplantae</taxon>
        <taxon>Chlorophyta</taxon>
        <taxon>core chlorophytes</taxon>
        <taxon>Chlorophyceae</taxon>
        <taxon>CS clade</taxon>
        <taxon>Chlamydomonadales</taxon>
        <taxon>Volvocaceae</taxon>
        <taxon>Volvox</taxon>
    </lineage>
</organism>
<feature type="region of interest" description="Disordered" evidence="1">
    <location>
        <begin position="98"/>
        <end position="185"/>
    </location>
</feature>
<proteinExistence type="predicted"/>
<dbReference type="Proteomes" id="UP000722791">
    <property type="component" value="Unassembled WGS sequence"/>
</dbReference>
<gene>
    <name evidence="3" type="ORF">Vretimale_14615</name>
</gene>
<dbReference type="AlphaFoldDB" id="A0A8J4GMK8"/>
<accession>A0A8J4GMK8</accession>
<keyword evidence="2" id="KW-0732">Signal</keyword>
<feature type="non-terminal residue" evidence="3">
    <location>
        <position position="185"/>
    </location>
</feature>
<evidence type="ECO:0000313" key="3">
    <source>
        <dbReference type="EMBL" id="GIM11106.1"/>
    </source>
</evidence>
<evidence type="ECO:0000313" key="4">
    <source>
        <dbReference type="Proteomes" id="UP000722791"/>
    </source>
</evidence>
<evidence type="ECO:0000256" key="2">
    <source>
        <dbReference type="SAM" id="SignalP"/>
    </source>
</evidence>
<evidence type="ECO:0000256" key="1">
    <source>
        <dbReference type="SAM" id="MobiDB-lite"/>
    </source>
</evidence>
<feature type="signal peptide" evidence="2">
    <location>
        <begin position="1"/>
        <end position="16"/>
    </location>
</feature>
<dbReference type="PROSITE" id="PS51257">
    <property type="entry name" value="PROKAR_LIPOPROTEIN"/>
    <property type="match status" value="1"/>
</dbReference>
<dbReference type="EMBL" id="BNCQ01000037">
    <property type="protein sequence ID" value="GIM11106.1"/>
    <property type="molecule type" value="Genomic_DNA"/>
</dbReference>
<protein>
    <submittedName>
        <fullName evidence="3">Uncharacterized protein</fullName>
    </submittedName>
</protein>
<feature type="compositionally biased region" description="Basic and acidic residues" evidence="1">
    <location>
        <begin position="98"/>
        <end position="119"/>
    </location>
</feature>
<feature type="chain" id="PRO_5035232013" evidence="2">
    <location>
        <begin position="17"/>
        <end position="185"/>
    </location>
</feature>
<comment type="caution">
    <text evidence="3">The sequence shown here is derived from an EMBL/GenBank/DDBJ whole genome shotgun (WGS) entry which is preliminary data.</text>
</comment>
<name>A0A8J4GMK8_9CHLO</name>
<feature type="compositionally biased region" description="Acidic residues" evidence="1">
    <location>
        <begin position="120"/>
        <end position="130"/>
    </location>
</feature>
<feature type="compositionally biased region" description="Low complexity" evidence="1">
    <location>
        <begin position="131"/>
        <end position="153"/>
    </location>
</feature>
<reference evidence="3" key="1">
    <citation type="journal article" date="2021" name="Proc. Natl. Acad. Sci. U.S.A.">
        <title>Three genomes in the algal genus Volvox reveal the fate of a haploid sex-determining region after a transition to homothallism.</title>
        <authorList>
            <person name="Yamamoto K."/>
            <person name="Hamaji T."/>
            <person name="Kawai-Toyooka H."/>
            <person name="Matsuzaki R."/>
            <person name="Takahashi F."/>
            <person name="Nishimura Y."/>
            <person name="Kawachi M."/>
            <person name="Noguchi H."/>
            <person name="Minakuchi Y."/>
            <person name="Umen J.G."/>
            <person name="Toyoda A."/>
            <person name="Nozaki H."/>
        </authorList>
    </citation>
    <scope>NUCLEOTIDE SEQUENCE</scope>
    <source>
        <strain evidence="3">NIES-3785</strain>
    </source>
</reference>
<sequence length="185" mass="20966">MSRRLAPWLSLPWTLSCRTSLRVLIPSGSLSPRVLPTASPKFRTAISDNRGDANGISCEWKAGIVRREGDARPGRTPMNHCSSWKSHRKAWFRSTRRDRGVRTFHNPHDNGKHDDVKHEEEEEEDEEDSSFESWLQRNPLPSPRRSSSQLAQPHPSLPYSSTDGTVRNKEGSRIVAQHPNSQLPG</sequence>